<proteinExistence type="inferred from homology"/>
<dbReference type="RefSeq" id="WP_186893986.1">
    <property type="nucleotide sequence ID" value="NZ_WJBE01000005.1"/>
</dbReference>
<evidence type="ECO:0000256" key="6">
    <source>
        <dbReference type="ARBA" id="ARBA00023004"/>
    </source>
</evidence>
<dbReference type="SFLD" id="SFLDF00274">
    <property type="entry name" value="ribosomal_protein_S12_methylth"/>
    <property type="match status" value="1"/>
</dbReference>
<dbReference type="SFLD" id="SFLDG01082">
    <property type="entry name" value="B12-binding_domain_containing"/>
    <property type="match status" value="1"/>
</dbReference>
<evidence type="ECO:0000313" key="13">
    <source>
        <dbReference type="Proteomes" id="UP000622405"/>
    </source>
</evidence>
<comment type="function">
    <text evidence="8">Catalyzes the methylthiolation of an aspartic acid residue of ribosomal protein uS12.</text>
</comment>
<accession>A0ABR6YWJ0</accession>
<keyword evidence="1 8" id="KW-0004">4Fe-4S</keyword>
<dbReference type="Pfam" id="PF00919">
    <property type="entry name" value="UPF0004"/>
    <property type="match status" value="1"/>
</dbReference>
<evidence type="ECO:0000256" key="5">
    <source>
        <dbReference type="ARBA" id="ARBA00022723"/>
    </source>
</evidence>
<dbReference type="InterPro" id="IPR002792">
    <property type="entry name" value="TRAM_dom"/>
</dbReference>
<keyword evidence="12" id="KW-0687">Ribonucleoprotein</keyword>
<dbReference type="InterPro" id="IPR006638">
    <property type="entry name" value="Elp3/MiaA/NifB-like_rSAM"/>
</dbReference>
<protein>
    <recommendedName>
        <fullName evidence="8">Ribosomal protein uS12 methylthiotransferase RimO</fullName>
        <shortName evidence="8">uS12 MTTase</shortName>
        <shortName evidence="8">uS12 methylthiotransferase</shortName>
        <ecNumber evidence="8">2.8.4.4</ecNumber>
    </recommendedName>
    <alternativeName>
        <fullName evidence="8">Ribosomal protein uS12 (aspartate-C(3))-methylthiotransferase</fullName>
    </alternativeName>
    <alternativeName>
        <fullName evidence="8">Ribosome maturation factor RimO</fullName>
    </alternativeName>
</protein>
<keyword evidence="2 8" id="KW-0963">Cytoplasm</keyword>
<dbReference type="InterPro" id="IPR023404">
    <property type="entry name" value="rSAM_horseshoe"/>
</dbReference>
<dbReference type="Gene3D" id="3.80.30.20">
    <property type="entry name" value="tm_1862 like domain"/>
    <property type="match status" value="1"/>
</dbReference>
<dbReference type="Gene3D" id="3.40.50.12160">
    <property type="entry name" value="Methylthiotransferase, N-terminal domain"/>
    <property type="match status" value="1"/>
</dbReference>
<dbReference type="SFLD" id="SFLDS00029">
    <property type="entry name" value="Radical_SAM"/>
    <property type="match status" value="1"/>
</dbReference>
<feature type="domain" description="Radical SAM core" evidence="11">
    <location>
        <begin position="157"/>
        <end position="387"/>
    </location>
</feature>
<dbReference type="CDD" id="cd01335">
    <property type="entry name" value="Radical_SAM"/>
    <property type="match status" value="1"/>
</dbReference>
<evidence type="ECO:0000256" key="2">
    <source>
        <dbReference type="ARBA" id="ARBA00022490"/>
    </source>
</evidence>
<dbReference type="SFLD" id="SFLDG01061">
    <property type="entry name" value="methylthiotransferase"/>
    <property type="match status" value="1"/>
</dbReference>
<gene>
    <name evidence="8 12" type="primary">rimO</name>
    <name evidence="12" type="ORF">GH811_07830</name>
</gene>
<feature type="domain" description="TRAM" evidence="9">
    <location>
        <begin position="390"/>
        <end position="457"/>
    </location>
</feature>
<dbReference type="InterPro" id="IPR005839">
    <property type="entry name" value="Methylthiotransferase"/>
</dbReference>
<evidence type="ECO:0000256" key="3">
    <source>
        <dbReference type="ARBA" id="ARBA00022679"/>
    </source>
</evidence>
<dbReference type="NCBIfam" id="TIGR00089">
    <property type="entry name" value="MiaB/RimO family radical SAM methylthiotransferase"/>
    <property type="match status" value="1"/>
</dbReference>
<dbReference type="InterPro" id="IPR058240">
    <property type="entry name" value="rSAM_sf"/>
</dbReference>
<name>A0ABR6YWJ0_9FIRM</name>
<feature type="binding site" evidence="8">
    <location>
        <position position="11"/>
    </location>
    <ligand>
        <name>[4Fe-4S] cluster</name>
        <dbReference type="ChEBI" id="CHEBI:49883"/>
        <label>1</label>
    </ligand>
</feature>
<dbReference type="PANTHER" id="PTHR43837">
    <property type="entry name" value="RIBOSOMAL PROTEIN S12 METHYLTHIOTRANSFERASE RIMO"/>
    <property type="match status" value="1"/>
</dbReference>
<feature type="binding site" evidence="8">
    <location>
        <position position="81"/>
    </location>
    <ligand>
        <name>[4Fe-4S] cluster</name>
        <dbReference type="ChEBI" id="CHEBI:49883"/>
        <label>1</label>
    </ligand>
</feature>
<keyword evidence="5 8" id="KW-0479">Metal-binding</keyword>
<dbReference type="Pfam" id="PF18693">
    <property type="entry name" value="TRAM_2"/>
    <property type="match status" value="1"/>
</dbReference>
<evidence type="ECO:0000256" key="8">
    <source>
        <dbReference type="HAMAP-Rule" id="MF_01865"/>
    </source>
</evidence>
<dbReference type="EC" id="2.8.4.4" evidence="8"/>
<keyword evidence="4 8" id="KW-0949">S-adenosyl-L-methionine</keyword>
<comment type="cofactor">
    <cofactor evidence="8">
        <name>[4Fe-4S] cluster</name>
        <dbReference type="ChEBI" id="CHEBI:49883"/>
    </cofactor>
    <text evidence="8">Binds 2 [4Fe-4S] clusters. One cluster is coordinated with 3 cysteines and an exchangeable S-adenosyl-L-methionine.</text>
</comment>
<sequence>MKTLHMTTLGCDKNTIDSEMMLGLIEENNYDIIDDPQGAEIIIVNTCCFIQSAKEQSIDYILEYVEYKNSGSCQLLIVAGCMAERYHQELAAEIPEVDGFLGVGHFDNILDLITALETQSDSDQRDQDQIGKGEKRIENQYFGDIDKAIIEARRFIRAGTVSTFVRISEGCDHGCTYCVIPKIRGKYRSRRSQEIFNELRVLQEKGIKEIILIGQDIAPYGCDLAEGFDLPALLEKIATEFEFTWIRMMYLYPEGITDKLLTTVKRHPAICQYFDIPLQHLNDAVLKRMGRKMSFAQTSDLIHKIRKHLPDSVLRTSIITGFPGETADQHVDLIKKIKLLPFDHLGVFKYSQEEKTPAAEFDNQISEADKEKRYDEIMIAQQSISHANKQRFIGKTLEVLIEGREEDTYFGRFYGDAPEIDGTVFVDSNDTPLTIGNFYSVKIVNALEYDLIGDIENEFTK</sequence>
<evidence type="ECO:0000259" key="10">
    <source>
        <dbReference type="PROSITE" id="PS51449"/>
    </source>
</evidence>
<dbReference type="PROSITE" id="PS01278">
    <property type="entry name" value="MTTASE_RADICAL"/>
    <property type="match status" value="1"/>
</dbReference>
<feature type="binding site" evidence="8">
    <location>
        <position position="178"/>
    </location>
    <ligand>
        <name>[4Fe-4S] cluster</name>
        <dbReference type="ChEBI" id="CHEBI:49883"/>
        <label>2</label>
        <note>4Fe-4S-S-AdoMet</note>
    </ligand>
</feature>
<dbReference type="GO" id="GO:0103039">
    <property type="term" value="F:protein methylthiotransferase activity"/>
    <property type="evidence" value="ECO:0007669"/>
    <property type="project" value="UniProtKB-EC"/>
</dbReference>
<organism evidence="12 13">
    <name type="scientific">Acetobacterium malicum</name>
    <dbReference type="NCBI Taxonomy" id="52692"/>
    <lineage>
        <taxon>Bacteria</taxon>
        <taxon>Bacillati</taxon>
        <taxon>Bacillota</taxon>
        <taxon>Clostridia</taxon>
        <taxon>Eubacteriales</taxon>
        <taxon>Eubacteriaceae</taxon>
        <taxon>Acetobacterium</taxon>
    </lineage>
</organism>
<comment type="catalytic activity">
    <reaction evidence="8">
        <text>L-aspartate(89)-[ribosomal protein uS12]-hydrogen + (sulfur carrier)-SH + AH2 + 2 S-adenosyl-L-methionine = 3-methylsulfanyl-L-aspartate(89)-[ribosomal protein uS12]-hydrogen + (sulfur carrier)-H + 5'-deoxyadenosine + L-methionine + A + S-adenosyl-L-homocysteine + 2 H(+)</text>
        <dbReference type="Rhea" id="RHEA:37087"/>
        <dbReference type="Rhea" id="RHEA-COMP:10460"/>
        <dbReference type="Rhea" id="RHEA-COMP:10461"/>
        <dbReference type="Rhea" id="RHEA-COMP:14737"/>
        <dbReference type="Rhea" id="RHEA-COMP:14739"/>
        <dbReference type="ChEBI" id="CHEBI:13193"/>
        <dbReference type="ChEBI" id="CHEBI:15378"/>
        <dbReference type="ChEBI" id="CHEBI:17319"/>
        <dbReference type="ChEBI" id="CHEBI:17499"/>
        <dbReference type="ChEBI" id="CHEBI:29917"/>
        <dbReference type="ChEBI" id="CHEBI:29961"/>
        <dbReference type="ChEBI" id="CHEBI:57844"/>
        <dbReference type="ChEBI" id="CHEBI:57856"/>
        <dbReference type="ChEBI" id="CHEBI:59789"/>
        <dbReference type="ChEBI" id="CHEBI:64428"/>
        <dbReference type="ChEBI" id="CHEBI:73599"/>
        <dbReference type="EC" id="2.8.4.4"/>
    </reaction>
</comment>
<evidence type="ECO:0000256" key="7">
    <source>
        <dbReference type="ARBA" id="ARBA00023014"/>
    </source>
</evidence>
<feature type="binding site" evidence="8">
    <location>
        <position position="175"/>
    </location>
    <ligand>
        <name>[4Fe-4S] cluster</name>
        <dbReference type="ChEBI" id="CHEBI:49883"/>
        <label>2</label>
        <note>4Fe-4S-S-AdoMet</note>
    </ligand>
</feature>
<dbReference type="InterPro" id="IPR005840">
    <property type="entry name" value="Ribosomal_uS12_MeSTrfase_RimO"/>
</dbReference>
<dbReference type="SMART" id="SM00729">
    <property type="entry name" value="Elp3"/>
    <property type="match status" value="1"/>
</dbReference>
<evidence type="ECO:0000259" key="9">
    <source>
        <dbReference type="PROSITE" id="PS50926"/>
    </source>
</evidence>
<feature type="binding site" evidence="8">
    <location>
        <position position="47"/>
    </location>
    <ligand>
        <name>[4Fe-4S] cluster</name>
        <dbReference type="ChEBI" id="CHEBI:49883"/>
        <label>1</label>
    </ligand>
</feature>
<keyword evidence="6 8" id="KW-0408">Iron</keyword>
<comment type="similarity">
    <text evidence="8">Belongs to the methylthiotransferase family. RimO subfamily.</text>
</comment>
<keyword evidence="12" id="KW-0689">Ribosomal protein</keyword>
<dbReference type="InterPro" id="IPR012340">
    <property type="entry name" value="NA-bd_OB-fold"/>
</dbReference>
<dbReference type="InterPro" id="IPR020612">
    <property type="entry name" value="Methylthiotransferase_CS"/>
</dbReference>
<comment type="caution">
    <text evidence="12">The sequence shown here is derived from an EMBL/GenBank/DDBJ whole genome shotgun (WGS) entry which is preliminary data.</text>
</comment>
<dbReference type="EMBL" id="WJBE01000005">
    <property type="protein sequence ID" value="MBC3899524.1"/>
    <property type="molecule type" value="Genomic_DNA"/>
</dbReference>
<dbReference type="GO" id="GO:0005840">
    <property type="term" value="C:ribosome"/>
    <property type="evidence" value="ECO:0007669"/>
    <property type="project" value="UniProtKB-KW"/>
</dbReference>
<evidence type="ECO:0000259" key="11">
    <source>
        <dbReference type="PROSITE" id="PS51918"/>
    </source>
</evidence>
<dbReference type="InterPro" id="IPR013848">
    <property type="entry name" value="Methylthiotransferase_N"/>
</dbReference>
<dbReference type="Pfam" id="PF04055">
    <property type="entry name" value="Radical_SAM"/>
    <property type="match status" value="1"/>
</dbReference>
<dbReference type="Proteomes" id="UP000622405">
    <property type="component" value="Unassembled WGS sequence"/>
</dbReference>
<keyword evidence="3 8" id="KW-0808">Transferase</keyword>
<evidence type="ECO:0000256" key="4">
    <source>
        <dbReference type="ARBA" id="ARBA00022691"/>
    </source>
</evidence>
<dbReference type="PROSITE" id="PS50926">
    <property type="entry name" value="TRAM"/>
    <property type="match status" value="1"/>
</dbReference>
<keyword evidence="13" id="KW-1185">Reference proteome</keyword>
<reference evidence="12 13" key="1">
    <citation type="journal article" date="2020" name="mSystems">
        <title>Defining Genomic and Predicted Metabolic Features of the Acetobacterium Genus.</title>
        <authorList>
            <person name="Ross D.E."/>
            <person name="Marshall C.W."/>
            <person name="Gulliver D."/>
            <person name="May H.D."/>
            <person name="Norman R.S."/>
        </authorList>
    </citation>
    <scope>NUCLEOTIDE SEQUENCE [LARGE SCALE GENOMIC DNA]</scope>
    <source>
        <strain evidence="12 13">DSM 4132</strain>
    </source>
</reference>
<dbReference type="NCBIfam" id="TIGR01125">
    <property type="entry name" value="30S ribosomal protein S12 methylthiotransferase RimO"/>
    <property type="match status" value="1"/>
</dbReference>
<feature type="binding site" evidence="8">
    <location>
        <position position="171"/>
    </location>
    <ligand>
        <name>[4Fe-4S] cluster</name>
        <dbReference type="ChEBI" id="CHEBI:49883"/>
        <label>2</label>
        <note>4Fe-4S-S-AdoMet</note>
    </ligand>
</feature>
<dbReference type="InterPro" id="IPR038135">
    <property type="entry name" value="Methylthiotransferase_N_sf"/>
</dbReference>
<dbReference type="PANTHER" id="PTHR43837:SF1">
    <property type="entry name" value="RIBOSOMAL PROTEIN US12 METHYLTHIOTRANSFERASE RIMO"/>
    <property type="match status" value="1"/>
</dbReference>
<dbReference type="PROSITE" id="PS51918">
    <property type="entry name" value="RADICAL_SAM"/>
    <property type="match status" value="1"/>
</dbReference>
<dbReference type="PROSITE" id="PS51449">
    <property type="entry name" value="MTTASE_N"/>
    <property type="match status" value="1"/>
</dbReference>
<feature type="domain" description="MTTase N-terminal" evidence="10">
    <location>
        <begin position="2"/>
        <end position="118"/>
    </location>
</feature>
<dbReference type="InterPro" id="IPR007197">
    <property type="entry name" value="rSAM"/>
</dbReference>
<keyword evidence="7 8" id="KW-0411">Iron-sulfur</keyword>
<dbReference type="Gene3D" id="2.40.50.140">
    <property type="entry name" value="Nucleic acid-binding proteins"/>
    <property type="match status" value="1"/>
</dbReference>
<evidence type="ECO:0000256" key="1">
    <source>
        <dbReference type="ARBA" id="ARBA00022485"/>
    </source>
</evidence>
<comment type="subcellular location">
    <subcellularLocation>
        <location evidence="8">Cytoplasm</location>
    </subcellularLocation>
</comment>
<dbReference type="SUPFAM" id="SSF102114">
    <property type="entry name" value="Radical SAM enzymes"/>
    <property type="match status" value="1"/>
</dbReference>
<dbReference type="HAMAP" id="MF_01865">
    <property type="entry name" value="MTTase_RimO"/>
    <property type="match status" value="1"/>
</dbReference>
<evidence type="ECO:0000313" key="12">
    <source>
        <dbReference type="EMBL" id="MBC3899524.1"/>
    </source>
</evidence>